<accession>A0A401FWN7</accession>
<keyword evidence="2" id="KW-0418">Kinase</keyword>
<sequence>MVHSEKHPIPAVISPDDFDRDVKTFHELMPRKVGNILLVSTPYDAFLMEEDETLTSKIINEYRGLNLSRPPRLTKAATAQEALSLLDERPFDMVITMPNLEDMDTYELVIKIKGLRPDLPVLLLAHSPRDIDEGRDHCTVIDNEFIWSGNSDLLLALIKSVEDRLNVENDTRCAGVRVLILVEDSPLYRSFFLPLIYKVVVRQTLSVLEESLNEEHRALKMRARPKILVAENYEEATDLFHKFQPYVFGMISDTRYPRECVVQADAGFILLSRIRQEVPYLPLLLMSSEPENRAKAETIQAVFIDKNSTELRGEIETFFQEYLGFGDFVFRLSDKTEVGRATNLRTLEEILPTVPDEPVLYHARRNHFSNWLMARSEIRLASRFGKVGASAFSTVSSMRQYIIDNIHALRRCRQKGMVVQFAPDAFDPDVADFVKIGQGSLGGKARGLAFVSGLIHQNASRRKKYPGINIVVPRTLVIATDGFEAFVSQNRLHYSRFCSCPDQEIRERFTEADIPRWLYRQLEAFLRKVTGPLSVRSSSLLEDAHFQSFAGLYDTFMIPNNHPDFFVRLHHLITAIKRVYASTYFERPLSFAKRISQQFKADSMAVIIQQVAGKTHGAYYYPAISGVARSRNYYPVGQMAPEDGIARIALGMGRILDEENALRFCPRYPHFMPQFSTVDDILANAQRRFYALRVEDSPDPFASGNGESLVKRAVDEAEAEFPVRSLCSTYLPEEHRLRDTAYMPGPKVLTFAPVLKHKVFPLPELLSDLLEMGRKGMGGPVEIEFSVDLSEDKAHRNTFFFLQLRPMSAGQEAEDVRITARDIEEAFCFSTDSLGHGRSQEMADIVYVKPECFEASETVKIAGEIGKINAGLVREKRPWLLAGPGRWGSADRWLGIPVRWKDISGVGAMIEVRDGRLNADPSQGSHFFQKITDRGIHYITLNPGGTDFLKWDWLNALPAVGETQFLRHVRLERPFLLKNDGRTSQCAAVYPANQ</sequence>
<keyword evidence="3" id="KW-1185">Reference proteome</keyword>
<protein>
    <submittedName>
        <fullName evidence="2">Phosphoenolpyruvate synthase/pyruvate phosphate dikinase</fullName>
    </submittedName>
</protein>
<dbReference type="AlphaFoldDB" id="A0A401FWN7"/>
<reference evidence="3" key="2">
    <citation type="submission" date="2019-01" db="EMBL/GenBank/DDBJ databases">
        <title>Genome sequence of Desulfonema ishimotonii strain Tokyo 01.</title>
        <authorList>
            <person name="Fukui M."/>
        </authorList>
    </citation>
    <scope>NUCLEOTIDE SEQUENCE [LARGE SCALE GENOMIC DNA]</scope>
    <source>
        <strain evidence="3">Tokyo 01</strain>
    </source>
</reference>
<dbReference type="InterPro" id="IPR013815">
    <property type="entry name" value="ATP_grasp_subdomain_1"/>
</dbReference>
<dbReference type="CDD" id="cd00156">
    <property type="entry name" value="REC"/>
    <property type="match status" value="1"/>
</dbReference>
<evidence type="ECO:0000313" key="2">
    <source>
        <dbReference type="EMBL" id="GBC61376.1"/>
    </source>
</evidence>
<dbReference type="SUPFAM" id="SSF56059">
    <property type="entry name" value="Glutathione synthetase ATP-binding domain-like"/>
    <property type="match status" value="1"/>
</dbReference>
<dbReference type="Gene3D" id="3.40.50.2300">
    <property type="match status" value="1"/>
</dbReference>
<evidence type="ECO:0000313" key="3">
    <source>
        <dbReference type="Proteomes" id="UP000288096"/>
    </source>
</evidence>
<name>A0A401FWN7_9BACT</name>
<reference evidence="3" key="1">
    <citation type="submission" date="2017-11" db="EMBL/GenBank/DDBJ databases">
        <authorList>
            <person name="Watanabe M."/>
            <person name="Kojima H."/>
        </authorList>
    </citation>
    <scope>NUCLEOTIDE SEQUENCE [LARGE SCALE GENOMIC DNA]</scope>
    <source>
        <strain evidence="3">Tokyo 01</strain>
    </source>
</reference>
<evidence type="ECO:0000259" key="1">
    <source>
        <dbReference type="Pfam" id="PF01326"/>
    </source>
</evidence>
<organism evidence="2 3">
    <name type="scientific">Desulfonema ishimotonii</name>
    <dbReference type="NCBI Taxonomy" id="45657"/>
    <lineage>
        <taxon>Bacteria</taxon>
        <taxon>Pseudomonadati</taxon>
        <taxon>Thermodesulfobacteriota</taxon>
        <taxon>Desulfobacteria</taxon>
        <taxon>Desulfobacterales</taxon>
        <taxon>Desulfococcaceae</taxon>
        <taxon>Desulfonema</taxon>
    </lineage>
</organism>
<dbReference type="Pfam" id="PF01326">
    <property type="entry name" value="PPDK_N"/>
    <property type="match status" value="1"/>
</dbReference>
<dbReference type="EMBL" id="BEXT01000001">
    <property type="protein sequence ID" value="GBC61376.1"/>
    <property type="molecule type" value="Genomic_DNA"/>
</dbReference>
<dbReference type="GO" id="GO:0005524">
    <property type="term" value="F:ATP binding"/>
    <property type="evidence" value="ECO:0007669"/>
    <property type="project" value="InterPro"/>
</dbReference>
<feature type="domain" description="Pyruvate phosphate dikinase AMP/ATP-binding" evidence="1">
    <location>
        <begin position="440"/>
        <end position="644"/>
    </location>
</feature>
<comment type="caution">
    <text evidence="2">The sequence shown here is derived from an EMBL/GenBank/DDBJ whole genome shotgun (WGS) entry which is preliminary data.</text>
</comment>
<proteinExistence type="predicted"/>
<dbReference type="InterPro" id="IPR011006">
    <property type="entry name" value="CheY-like_superfamily"/>
</dbReference>
<keyword evidence="2" id="KW-0808">Transferase</keyword>
<keyword evidence="2" id="KW-0670">Pyruvate</keyword>
<dbReference type="GO" id="GO:0016301">
    <property type="term" value="F:kinase activity"/>
    <property type="evidence" value="ECO:0007669"/>
    <property type="project" value="UniProtKB-KW"/>
</dbReference>
<dbReference type="Gene3D" id="3.30.1490.20">
    <property type="entry name" value="ATP-grasp fold, A domain"/>
    <property type="match status" value="1"/>
</dbReference>
<dbReference type="OrthoDB" id="9812167at2"/>
<dbReference type="RefSeq" id="WP_124328677.1">
    <property type="nucleotide sequence ID" value="NZ_BEXT01000001.1"/>
</dbReference>
<gene>
    <name evidence="2" type="ORF">DENIS_2336</name>
</gene>
<dbReference type="InterPro" id="IPR002192">
    <property type="entry name" value="PPDK_AMP/ATP-bd"/>
</dbReference>
<dbReference type="Proteomes" id="UP000288096">
    <property type="component" value="Unassembled WGS sequence"/>
</dbReference>
<dbReference type="SUPFAM" id="SSF52172">
    <property type="entry name" value="CheY-like"/>
    <property type="match status" value="1"/>
</dbReference>